<evidence type="ECO:0000259" key="10">
    <source>
        <dbReference type="PROSITE" id="PS50089"/>
    </source>
</evidence>
<protein>
    <recommendedName>
        <fullName evidence="2">RING-type E3 ubiquitin transferase</fullName>
        <ecNumber evidence="2">2.3.2.27</ecNumber>
    </recommendedName>
</protein>
<keyword evidence="7" id="KW-0862">Zinc</keyword>
<dbReference type="InterPro" id="IPR051834">
    <property type="entry name" value="RING_finger_E3_ligase"/>
</dbReference>
<evidence type="ECO:0000256" key="4">
    <source>
        <dbReference type="ARBA" id="ARBA00022723"/>
    </source>
</evidence>
<dbReference type="Pfam" id="PF13639">
    <property type="entry name" value="zf-RING_2"/>
    <property type="match status" value="1"/>
</dbReference>
<comment type="similarity">
    <text evidence="8">Belongs to the RNF181 family.</text>
</comment>
<evidence type="ECO:0000313" key="13">
    <source>
        <dbReference type="Proteomes" id="UP000030764"/>
    </source>
</evidence>
<evidence type="ECO:0000313" key="12">
    <source>
        <dbReference type="EMBL" id="KFD72374.1"/>
    </source>
</evidence>
<dbReference type="GO" id="GO:0016567">
    <property type="term" value="P:protein ubiquitination"/>
    <property type="evidence" value="ECO:0007669"/>
    <property type="project" value="UniProtKB-ARBA"/>
</dbReference>
<dbReference type="FunFam" id="3.30.40.10:FF:000127">
    <property type="entry name" value="E3 ubiquitin-protein ligase RNF181"/>
    <property type="match status" value="1"/>
</dbReference>
<evidence type="ECO:0000256" key="9">
    <source>
        <dbReference type="PROSITE-ProRule" id="PRU00175"/>
    </source>
</evidence>
<keyword evidence="6" id="KW-0833">Ubl conjugation pathway</keyword>
<dbReference type="GO" id="GO:0005634">
    <property type="term" value="C:nucleus"/>
    <property type="evidence" value="ECO:0007669"/>
    <property type="project" value="TreeGrafter"/>
</dbReference>
<keyword evidence="4" id="KW-0479">Metal-binding</keyword>
<evidence type="ECO:0000256" key="5">
    <source>
        <dbReference type="ARBA" id="ARBA00022771"/>
    </source>
</evidence>
<evidence type="ECO:0000256" key="8">
    <source>
        <dbReference type="ARBA" id="ARBA00038197"/>
    </source>
</evidence>
<dbReference type="Pfam" id="PF14369">
    <property type="entry name" value="Zn_ribbon_19"/>
    <property type="match status" value="1"/>
</dbReference>
<accession>A0A085MK51</accession>
<comment type="catalytic activity">
    <reaction evidence="1">
        <text>S-ubiquitinyl-[E2 ubiquitin-conjugating enzyme]-L-cysteine + [acceptor protein]-L-lysine = [E2 ubiquitin-conjugating enzyme]-L-cysteine + N(6)-ubiquitinyl-[acceptor protein]-L-lysine.</text>
        <dbReference type="EC" id="2.3.2.27"/>
    </reaction>
</comment>
<dbReference type="EC" id="2.3.2.27" evidence="2"/>
<dbReference type="EMBL" id="KL363188">
    <property type="protein sequence ID" value="KFD57597.1"/>
    <property type="molecule type" value="Genomic_DNA"/>
</dbReference>
<dbReference type="AlphaFoldDB" id="A0A085MK51"/>
<dbReference type="InterPro" id="IPR039525">
    <property type="entry name" value="RNF126-like_zinc-ribbon"/>
</dbReference>
<evidence type="ECO:0000256" key="3">
    <source>
        <dbReference type="ARBA" id="ARBA00022679"/>
    </source>
</evidence>
<dbReference type="PANTHER" id="PTHR45931">
    <property type="entry name" value="SI:CH211-59O9.10"/>
    <property type="match status" value="1"/>
</dbReference>
<dbReference type="PANTHER" id="PTHR45931:SF3">
    <property type="entry name" value="RING ZINC FINGER-CONTAINING PROTEIN"/>
    <property type="match status" value="1"/>
</dbReference>
<dbReference type="GO" id="GO:0061630">
    <property type="term" value="F:ubiquitin protein ligase activity"/>
    <property type="evidence" value="ECO:0007669"/>
    <property type="project" value="UniProtKB-EC"/>
</dbReference>
<evidence type="ECO:0000256" key="6">
    <source>
        <dbReference type="ARBA" id="ARBA00022786"/>
    </source>
</evidence>
<organism evidence="11 13">
    <name type="scientific">Trichuris suis</name>
    <name type="common">pig whipworm</name>
    <dbReference type="NCBI Taxonomy" id="68888"/>
    <lineage>
        <taxon>Eukaryota</taxon>
        <taxon>Metazoa</taxon>
        <taxon>Ecdysozoa</taxon>
        <taxon>Nematoda</taxon>
        <taxon>Enoplea</taxon>
        <taxon>Dorylaimia</taxon>
        <taxon>Trichinellida</taxon>
        <taxon>Trichuridae</taxon>
        <taxon>Trichuris</taxon>
    </lineage>
</organism>
<keyword evidence="5 9" id="KW-0863">Zinc-finger</keyword>
<name>A0A085MK51_9BILA</name>
<dbReference type="InterPro" id="IPR013083">
    <property type="entry name" value="Znf_RING/FYVE/PHD"/>
</dbReference>
<dbReference type="InterPro" id="IPR001841">
    <property type="entry name" value="Znf_RING"/>
</dbReference>
<evidence type="ECO:0000313" key="11">
    <source>
        <dbReference type="EMBL" id="KFD57597.1"/>
    </source>
</evidence>
<evidence type="ECO:0000256" key="1">
    <source>
        <dbReference type="ARBA" id="ARBA00000900"/>
    </source>
</evidence>
<dbReference type="SMART" id="SM00184">
    <property type="entry name" value="RING"/>
    <property type="match status" value="2"/>
</dbReference>
<keyword evidence="13" id="KW-1185">Reference proteome</keyword>
<dbReference type="PROSITE" id="PS50089">
    <property type="entry name" value="ZF_RING_2"/>
    <property type="match status" value="1"/>
</dbReference>
<dbReference type="Gene3D" id="3.30.40.10">
    <property type="entry name" value="Zinc/RING finger domain, C3HC4 (zinc finger)"/>
    <property type="match status" value="1"/>
</dbReference>
<dbReference type="EMBL" id="KL367478">
    <property type="protein sequence ID" value="KFD72374.1"/>
    <property type="molecule type" value="Genomic_DNA"/>
</dbReference>
<reference evidence="11 13" key="1">
    <citation type="journal article" date="2014" name="Nat. Genet.">
        <title>Genome and transcriptome of the porcine whipworm Trichuris suis.</title>
        <authorList>
            <person name="Jex A.R."/>
            <person name="Nejsum P."/>
            <person name="Schwarz E.M."/>
            <person name="Hu L."/>
            <person name="Young N.D."/>
            <person name="Hall R.S."/>
            <person name="Korhonen P.K."/>
            <person name="Liao S."/>
            <person name="Thamsborg S."/>
            <person name="Xia J."/>
            <person name="Xu P."/>
            <person name="Wang S."/>
            <person name="Scheerlinck J.P."/>
            <person name="Hofmann A."/>
            <person name="Sternberg P.W."/>
            <person name="Wang J."/>
            <person name="Gasser R.B."/>
        </authorList>
    </citation>
    <scope>NUCLEOTIDE SEQUENCE [LARGE SCALE GENOMIC DNA]</scope>
    <source>
        <strain evidence="12">DCEP-RM93F</strain>
        <strain evidence="11">DCEP-RM93M</strain>
    </source>
</reference>
<dbReference type="GO" id="GO:0006511">
    <property type="term" value="P:ubiquitin-dependent protein catabolic process"/>
    <property type="evidence" value="ECO:0007669"/>
    <property type="project" value="TreeGrafter"/>
</dbReference>
<dbReference type="GO" id="GO:0008270">
    <property type="term" value="F:zinc ion binding"/>
    <property type="evidence" value="ECO:0007669"/>
    <property type="project" value="UniProtKB-KW"/>
</dbReference>
<dbReference type="Proteomes" id="UP000030764">
    <property type="component" value="Unassembled WGS sequence"/>
</dbReference>
<evidence type="ECO:0000256" key="7">
    <source>
        <dbReference type="ARBA" id="ARBA00022833"/>
    </source>
</evidence>
<feature type="domain" description="RING-type" evidence="10">
    <location>
        <begin position="203"/>
        <end position="244"/>
    </location>
</feature>
<proteinExistence type="inferred from homology"/>
<dbReference type="Proteomes" id="UP000030758">
    <property type="component" value="Unassembled WGS sequence"/>
</dbReference>
<keyword evidence="3" id="KW-0808">Transferase</keyword>
<dbReference type="SUPFAM" id="SSF57850">
    <property type="entry name" value="RING/U-box"/>
    <property type="match status" value="1"/>
</dbReference>
<gene>
    <name evidence="11" type="ORF">M513_01700</name>
    <name evidence="12" type="ORF">M514_01700</name>
</gene>
<sequence>MLKQTVWVLMVTRIPFPDQPVVSSPTTDYYFCYSCDRHVNRMTDEYTCPICGKGFLEKVDTVPLQPTGAPRAAESSPSFGSEIGGISFSWPPTPFAFSSESSRASSAQTPRAATEEFLTELLGNLTNSDGYEFHLTFDRDDPQYFNISEVAPYATFTIEEDGLDAFVTQVLNQFEGGAPPLTAEEINSIPVEKVESGEETIQCSVCFEEFQEGSTVRRLPCNHRFHDPCIVPWLQLHNSCPVCRKEILHHARRRPFFIRTIQEVAPEDRIELD</sequence>
<evidence type="ECO:0000256" key="2">
    <source>
        <dbReference type="ARBA" id="ARBA00012483"/>
    </source>
</evidence>